<dbReference type="Proteomes" id="UP000320876">
    <property type="component" value="Unassembled WGS sequence"/>
</dbReference>
<feature type="signal peptide" evidence="2">
    <location>
        <begin position="1"/>
        <end position="18"/>
    </location>
</feature>
<evidence type="ECO:0000256" key="2">
    <source>
        <dbReference type="SAM" id="SignalP"/>
    </source>
</evidence>
<evidence type="ECO:0000313" key="4">
    <source>
        <dbReference type="Proteomes" id="UP000320876"/>
    </source>
</evidence>
<reference evidence="3 4" key="1">
    <citation type="submission" date="2019-06" db="EMBL/GenBank/DDBJ databases">
        <title>Sequencing the genomes of 1000 actinobacteria strains.</title>
        <authorList>
            <person name="Klenk H.-P."/>
        </authorList>
    </citation>
    <scope>NUCLEOTIDE SEQUENCE [LARGE SCALE GENOMIC DNA]</scope>
    <source>
        <strain evidence="3 4">DSM 45679</strain>
    </source>
</reference>
<dbReference type="OrthoDB" id="3697076at2"/>
<feature type="compositionally biased region" description="Low complexity" evidence="1">
    <location>
        <begin position="24"/>
        <end position="42"/>
    </location>
</feature>
<protein>
    <submittedName>
        <fullName evidence="3">Uncharacterized protein DUF3558</fullName>
    </submittedName>
</protein>
<dbReference type="PROSITE" id="PS51257">
    <property type="entry name" value="PROKAR_LIPOPROTEIN"/>
    <property type="match status" value="1"/>
</dbReference>
<dbReference type="InterPro" id="IPR024520">
    <property type="entry name" value="DUF3558"/>
</dbReference>
<dbReference type="Pfam" id="PF12079">
    <property type="entry name" value="DUF3558"/>
    <property type="match status" value="1"/>
</dbReference>
<feature type="chain" id="PRO_5039670682" evidence="2">
    <location>
        <begin position="19"/>
        <end position="205"/>
    </location>
</feature>
<evidence type="ECO:0000256" key="1">
    <source>
        <dbReference type="SAM" id="MobiDB-lite"/>
    </source>
</evidence>
<dbReference type="EMBL" id="VFML01000001">
    <property type="protein sequence ID" value="TQJ03810.1"/>
    <property type="molecule type" value="Genomic_DNA"/>
</dbReference>
<dbReference type="AlphaFoldDB" id="A0A542DL38"/>
<evidence type="ECO:0000313" key="3">
    <source>
        <dbReference type="EMBL" id="TQJ03810.1"/>
    </source>
</evidence>
<comment type="caution">
    <text evidence="3">The sequence shown here is derived from an EMBL/GenBank/DDBJ whole genome shotgun (WGS) entry which is preliminary data.</text>
</comment>
<dbReference type="RefSeq" id="WP_141999576.1">
    <property type="nucleotide sequence ID" value="NZ_VFML01000001.1"/>
</dbReference>
<gene>
    <name evidence="3" type="ORF">FB471_3578</name>
</gene>
<organism evidence="3 4">
    <name type="scientific">Amycolatopsis cihanbeyliensis</name>
    <dbReference type="NCBI Taxonomy" id="1128664"/>
    <lineage>
        <taxon>Bacteria</taxon>
        <taxon>Bacillati</taxon>
        <taxon>Actinomycetota</taxon>
        <taxon>Actinomycetes</taxon>
        <taxon>Pseudonocardiales</taxon>
        <taxon>Pseudonocardiaceae</taxon>
        <taxon>Amycolatopsis</taxon>
    </lineage>
</organism>
<keyword evidence="2" id="KW-0732">Signal</keyword>
<accession>A0A542DL38</accession>
<keyword evidence="4" id="KW-1185">Reference proteome</keyword>
<feature type="region of interest" description="Disordered" evidence="1">
    <location>
        <begin position="24"/>
        <end position="62"/>
    </location>
</feature>
<name>A0A542DL38_AMYCI</name>
<sequence length="205" mass="21010">MLRSTRLAGVLGAALLLAACGGDQTEGSPSLSGSDGDTSTGSAQSAPSGKQGAAPRVPNPLPVDGILADPCNALSAAQLSRIGLDAPGTKRETRTGSECVWKSAAFQDNSVSISPMTANDNGLDGIYANEPEDEYFEPTTIGGYPAVYANVIDSRSNGDCVLWVGVTDELAVSVITQIARGPNETDPCPVNERVGTAMIEQLGRG</sequence>
<proteinExistence type="predicted"/>